<gene>
    <name evidence="1" type="ORF">DFQ14_101253</name>
</gene>
<protein>
    <submittedName>
        <fullName evidence="1">Uncharacterized protein</fullName>
    </submittedName>
</protein>
<keyword evidence="2" id="KW-1185">Reference proteome</keyword>
<dbReference type="AlphaFoldDB" id="A0A368W2K1"/>
<dbReference type="EMBL" id="QPJC01000001">
    <property type="protein sequence ID" value="RCW46913.1"/>
    <property type="molecule type" value="Genomic_DNA"/>
</dbReference>
<proteinExistence type="predicted"/>
<sequence>MIGLARWSVNRLLRWRLAALEATSGSDSPSRGPLPCICPSWGNELKQPEPVALLRLITRAKPF</sequence>
<evidence type="ECO:0000313" key="2">
    <source>
        <dbReference type="Proteomes" id="UP000253495"/>
    </source>
</evidence>
<organism evidence="1 2">
    <name type="scientific">Halopolyspora algeriensis</name>
    <dbReference type="NCBI Taxonomy" id="1500506"/>
    <lineage>
        <taxon>Bacteria</taxon>
        <taxon>Bacillati</taxon>
        <taxon>Actinomycetota</taxon>
        <taxon>Actinomycetes</taxon>
        <taxon>Actinomycetes incertae sedis</taxon>
        <taxon>Halopolyspora</taxon>
    </lineage>
</organism>
<dbReference type="Proteomes" id="UP000253495">
    <property type="component" value="Unassembled WGS sequence"/>
</dbReference>
<reference evidence="1 2" key="1">
    <citation type="submission" date="2018-07" db="EMBL/GenBank/DDBJ databases">
        <title>Genomic Encyclopedia of Type Strains, Phase III (KMG-III): the genomes of soil and plant-associated and newly described type strains.</title>
        <authorList>
            <person name="Whitman W."/>
        </authorList>
    </citation>
    <scope>NUCLEOTIDE SEQUENCE [LARGE SCALE GENOMIC DNA]</scope>
    <source>
        <strain evidence="1 2">CECT 8575</strain>
    </source>
</reference>
<comment type="caution">
    <text evidence="1">The sequence shown here is derived from an EMBL/GenBank/DDBJ whole genome shotgun (WGS) entry which is preliminary data.</text>
</comment>
<evidence type="ECO:0000313" key="1">
    <source>
        <dbReference type="EMBL" id="RCW46913.1"/>
    </source>
</evidence>
<accession>A0A368W2K1</accession>
<name>A0A368W2K1_9ACTN</name>